<dbReference type="OrthoDB" id="6398067at2"/>
<evidence type="ECO:0000313" key="3">
    <source>
        <dbReference type="Proteomes" id="UP000006394"/>
    </source>
</evidence>
<name>A6GYY4_FLAPJ</name>
<keyword evidence="1" id="KW-0812">Transmembrane</keyword>
<keyword evidence="1" id="KW-0472">Membrane</keyword>
<dbReference type="eggNOG" id="ENOG5030D58">
    <property type="taxonomic scope" value="Bacteria"/>
</dbReference>
<proteinExistence type="predicted"/>
<dbReference type="EnsemblBacteria" id="CAL43307">
    <property type="protein sequence ID" value="CAL43307"/>
    <property type="gene ID" value="FP1224"/>
</dbReference>
<dbReference type="AlphaFoldDB" id="A6GYY4"/>
<organism evidence="2 3">
    <name type="scientific">Flavobacterium psychrophilum (strain ATCC 49511 / DSM 21280 / CIP 103535 / JIP02/86)</name>
    <dbReference type="NCBI Taxonomy" id="402612"/>
    <lineage>
        <taxon>Bacteria</taxon>
        <taxon>Pseudomonadati</taxon>
        <taxon>Bacteroidota</taxon>
        <taxon>Flavobacteriia</taxon>
        <taxon>Flavobacteriales</taxon>
        <taxon>Flavobacteriaceae</taxon>
        <taxon>Flavobacterium</taxon>
    </lineage>
</organism>
<dbReference type="KEGG" id="fps:FP1224"/>
<feature type="transmembrane region" description="Helical" evidence="1">
    <location>
        <begin position="178"/>
        <end position="198"/>
    </location>
</feature>
<dbReference type="GeneID" id="66553128"/>
<protein>
    <submittedName>
        <fullName evidence="2">Uncharacterized protein</fullName>
    </submittedName>
</protein>
<evidence type="ECO:0000313" key="2">
    <source>
        <dbReference type="EMBL" id="CAL43307.1"/>
    </source>
</evidence>
<keyword evidence="1" id="KW-1133">Transmembrane helix</keyword>
<accession>A6GYY4</accession>
<dbReference type="PATRIC" id="fig|402612.5.peg.1238"/>
<dbReference type="HOGENOM" id="CLU_1249090_0_0_10"/>
<reference evidence="2 3" key="1">
    <citation type="journal article" date="2007" name="Nat. Biotechnol.">
        <title>Complete genome sequence of the fish pathogen Flavobacterium psychrophilum.</title>
        <authorList>
            <person name="Duchaud E."/>
            <person name="Boussaha M."/>
            <person name="Loux V."/>
            <person name="Bernardet J.F."/>
            <person name="Michel C."/>
            <person name="Kerouault B."/>
            <person name="Mondot S."/>
            <person name="Nicolas P."/>
            <person name="Bossy R."/>
            <person name="Caron C."/>
            <person name="Bessieres P."/>
            <person name="Gibrat J.F."/>
            <person name="Claverol S."/>
            <person name="Dumetz F."/>
            <person name="Le Henaff M."/>
            <person name="Benmansour A."/>
        </authorList>
    </citation>
    <scope>NUCLEOTIDE SEQUENCE [LARGE SCALE GENOMIC DNA]</scope>
    <source>
        <strain evidence="3">ATCC 49511 / DSM 21280 / CIP 103535 / JIP02/86</strain>
    </source>
</reference>
<dbReference type="EMBL" id="AM398681">
    <property type="protein sequence ID" value="CAL43307.1"/>
    <property type="molecule type" value="Genomic_DNA"/>
</dbReference>
<evidence type="ECO:0000256" key="1">
    <source>
        <dbReference type="SAM" id="Phobius"/>
    </source>
</evidence>
<dbReference type="RefSeq" id="WP_011963356.1">
    <property type="nucleotide sequence ID" value="NC_009613.3"/>
</dbReference>
<dbReference type="Proteomes" id="UP000006394">
    <property type="component" value="Chromosome"/>
</dbReference>
<gene>
    <name evidence="2" type="ordered locus">FP1224</name>
</gene>
<keyword evidence="3" id="KW-1185">Reference proteome</keyword>
<sequence>MEDNSREKTQQLSKSLTETIKNSELTKISGDLLEVGIDSVLKEGLLKDIPGINIINGIWNTGVAIRDYRFLNKLLLFLHESSKLPLEKRLKLIDDLEESNFQKEAGEKLISIIDNLETSSKAILIGKLLNLFGQNTINRDEFWRISFVIEKLPMSDILALKYWRDNDLNKVEHVRKHLYLSVGLGWFVLNASSTGFVWTKRLCEIFSDNLIE</sequence>